<protein>
    <submittedName>
        <fullName evidence="1">Uncharacterized protein</fullName>
    </submittedName>
</protein>
<name>I4AHH1_BERLS</name>
<dbReference type="RefSeq" id="WP_014796864.1">
    <property type="nucleotide sequence ID" value="NC_018018.1"/>
</dbReference>
<gene>
    <name evidence="1" type="ordered locus">Fleli_0952</name>
</gene>
<organism evidence="1 2">
    <name type="scientific">Bernardetia litoralis (strain ATCC 23117 / DSM 6794 / NBRC 15988 / NCIMB 1366 / Fx l1 / Sio-4)</name>
    <name type="common">Flexibacter litoralis</name>
    <dbReference type="NCBI Taxonomy" id="880071"/>
    <lineage>
        <taxon>Bacteria</taxon>
        <taxon>Pseudomonadati</taxon>
        <taxon>Bacteroidota</taxon>
        <taxon>Cytophagia</taxon>
        <taxon>Cytophagales</taxon>
        <taxon>Bernardetiaceae</taxon>
        <taxon>Bernardetia</taxon>
    </lineage>
</organism>
<accession>I4AHH1</accession>
<dbReference type="AlphaFoldDB" id="I4AHH1"/>
<keyword evidence="2" id="KW-1185">Reference proteome</keyword>
<dbReference type="Proteomes" id="UP000006054">
    <property type="component" value="Chromosome"/>
</dbReference>
<dbReference type="STRING" id="880071.Fleli_0952"/>
<dbReference type="HOGENOM" id="CLU_993066_0_0_10"/>
<dbReference type="KEGG" id="fli:Fleli_0952"/>
<dbReference type="EMBL" id="CP003345">
    <property type="protein sequence ID" value="AFM03406.1"/>
    <property type="molecule type" value="Genomic_DNA"/>
</dbReference>
<reference evidence="2" key="1">
    <citation type="submission" date="2012-06" db="EMBL/GenBank/DDBJ databases">
        <title>The complete genome of Flexibacter litoralis DSM 6794.</title>
        <authorList>
            <person name="Lucas S."/>
            <person name="Copeland A."/>
            <person name="Lapidus A."/>
            <person name="Glavina del Rio T."/>
            <person name="Dalin E."/>
            <person name="Tice H."/>
            <person name="Bruce D."/>
            <person name="Goodwin L."/>
            <person name="Pitluck S."/>
            <person name="Peters L."/>
            <person name="Ovchinnikova G."/>
            <person name="Lu M."/>
            <person name="Kyrpides N."/>
            <person name="Mavromatis K."/>
            <person name="Ivanova N."/>
            <person name="Brettin T."/>
            <person name="Detter J.C."/>
            <person name="Han C."/>
            <person name="Larimer F."/>
            <person name="Land M."/>
            <person name="Hauser L."/>
            <person name="Markowitz V."/>
            <person name="Cheng J.-F."/>
            <person name="Hugenholtz P."/>
            <person name="Woyke T."/>
            <person name="Wu D."/>
            <person name="Spring S."/>
            <person name="Lang E."/>
            <person name="Kopitz M."/>
            <person name="Brambilla E."/>
            <person name="Klenk H.-P."/>
            <person name="Eisen J.A."/>
        </authorList>
    </citation>
    <scope>NUCLEOTIDE SEQUENCE [LARGE SCALE GENOMIC DNA]</scope>
    <source>
        <strain evidence="2">ATCC 23117 / DSM 6794 / NBRC 15988 / NCIMB 1366 / Sio-4</strain>
    </source>
</reference>
<dbReference type="eggNOG" id="COG0834">
    <property type="taxonomic scope" value="Bacteria"/>
</dbReference>
<evidence type="ECO:0000313" key="1">
    <source>
        <dbReference type="EMBL" id="AFM03406.1"/>
    </source>
</evidence>
<proteinExistence type="predicted"/>
<evidence type="ECO:0000313" key="2">
    <source>
        <dbReference type="Proteomes" id="UP000006054"/>
    </source>
</evidence>
<sequence length="280" mass="33033" precursor="true">MKTFTFSSLFKTQISKKIISAFTCCIFFGVGGSYVFAQNNLHVKLPYNPHNNSAIWTQLQQKPLDSLLWQKYVNKQWTGMPLKERLQVKLWIQEMWLNKLNGNTEELIVDTEIEKKEEVKNEKIDNNKTDNITNTQITKRENTIVAKKDETLTTITTSKDEVKEVVVFTKSSNKIQKIHELLAKPEVKSFMKDLEESFLAESTEMEELKENLYENFFILEAVLADEFEDLGTDYVFYKQKYPKGNYSESRWMMEKEDELKKLKTQKLEEMKEAFLERQIN</sequence>